<dbReference type="PANTHER" id="PTHR44170">
    <property type="entry name" value="PROTEIN SIDEKICK"/>
    <property type="match status" value="1"/>
</dbReference>
<evidence type="ECO:0000256" key="12">
    <source>
        <dbReference type="ARBA" id="ARBA00037573"/>
    </source>
</evidence>
<evidence type="ECO:0000256" key="5">
    <source>
        <dbReference type="ARBA" id="ARBA00022737"/>
    </source>
</evidence>
<evidence type="ECO:0000313" key="21">
    <source>
        <dbReference type="Proteomes" id="UP001461498"/>
    </source>
</evidence>
<feature type="domain" description="Ig-like" evidence="18">
    <location>
        <begin position="199"/>
        <end position="284"/>
    </location>
</feature>
<name>A0AAW1DNZ6_9HEMI</name>
<dbReference type="CDD" id="cd00063">
    <property type="entry name" value="FN3"/>
    <property type="match status" value="2"/>
</dbReference>
<dbReference type="PROSITE" id="PS50835">
    <property type="entry name" value="IG_LIKE"/>
    <property type="match status" value="4"/>
</dbReference>
<evidence type="ECO:0000256" key="2">
    <source>
        <dbReference type="ARBA" id="ARBA00022674"/>
    </source>
</evidence>
<keyword evidence="4" id="KW-0732">Signal</keyword>
<evidence type="ECO:0000259" key="19">
    <source>
        <dbReference type="PROSITE" id="PS50853"/>
    </source>
</evidence>
<dbReference type="InterPro" id="IPR003599">
    <property type="entry name" value="Ig_sub"/>
</dbReference>
<feature type="domain" description="Ig-like" evidence="18">
    <location>
        <begin position="21"/>
        <end position="79"/>
    </location>
</feature>
<dbReference type="Pfam" id="PF00041">
    <property type="entry name" value="fn3"/>
    <property type="match status" value="2"/>
</dbReference>
<keyword evidence="8 17" id="KW-0472">Membrane</keyword>
<dbReference type="EMBL" id="JAPXFL010000001">
    <property type="protein sequence ID" value="KAK9512347.1"/>
    <property type="molecule type" value="Genomic_DNA"/>
</dbReference>
<keyword evidence="10" id="KW-0325">Glycoprotein</keyword>
<sequence>MIAELGLWFVRSPEPIVAPVGDDVVFECSLNVPAESVRWRHNGVYLPHDHPPPPRPTSTSRYVVKFNDEKQEGDYQCVAWFGASALASTPARLTLAKLQPFQYEPNRHYVVTGGNNVVINCPPPISKPPAIIQYLHNKNIMSESTTILPTTGSLLLSNVSQRDSGIYTCSATNYITGQIIDSPLKVTLTVEPPGEPASPRFLYTPQAKYIVQTGQNVSVECSGVGTPPPNVTWRRLNGALPKERADLTVGALRLTDIKPSDQGQYVCELSNGVPPMVAHLVTIEVQVGPAVNKGPSDAVVEENNDTELNCEASGAPTPNITWLLNGESVDNDSHISPQGGKLLIKKIQKRHAGIYQCFATNAVGTTYGSGMIQVSPIQVTAQAGIDYPPETDDPESIEGPIDSAPNRNHKKDHTRKAKGRRKDKKHKVMVPPTRPNVTRLSDKSVMVRWSVPPNSGLPIQFFKVQYQDLDATDKTSDWMTSNEDIQPHIRSYEVDDLTTDHHYRFRIAAVYSNNDNKLGRTSPKFHLQRGSPSNKNPLYPPALTHTEAVAPTAIRIHWEYLNSVLVPVDGFYVYYRATTSAGDYIKATVEGQNARTYVITHLQPDTAYDIKVQSFTVGAASEFSAVVIQKTHREPNATSAPIPEVIGVSNLGTTDKSSHGQLYLVLVAVITGLTLLLTLAGAICICYRRSMAHGDHDSNESCDKSGCGVEPGLTIQQLEPVTMNGFTHNGKVNGRLSNGYLPRPMNITNNPLADSEQEKNVMELTYMTSQNNNCSSEGRSDMDDELDIEHSKRRNSWRTARMPRTGENYV</sequence>
<evidence type="ECO:0000256" key="7">
    <source>
        <dbReference type="ARBA" id="ARBA00022989"/>
    </source>
</evidence>
<dbReference type="InterPro" id="IPR036179">
    <property type="entry name" value="Ig-like_dom_sf"/>
</dbReference>
<evidence type="ECO:0000256" key="10">
    <source>
        <dbReference type="ARBA" id="ARBA00023180"/>
    </source>
</evidence>
<proteinExistence type="inferred from homology"/>
<evidence type="ECO:0000256" key="13">
    <source>
        <dbReference type="ARBA" id="ARBA00038144"/>
    </source>
</evidence>
<dbReference type="SMART" id="SM00409">
    <property type="entry name" value="IG"/>
    <property type="match status" value="4"/>
</dbReference>
<feature type="region of interest" description="Disordered" evidence="16">
    <location>
        <begin position="388"/>
        <end position="437"/>
    </location>
</feature>
<keyword evidence="5" id="KW-0677">Repeat</keyword>
<evidence type="ECO:0000256" key="9">
    <source>
        <dbReference type="ARBA" id="ARBA00023157"/>
    </source>
</evidence>
<comment type="subunit">
    <text evidence="14">Homodimer. Heterotetramer; 2 iHog chains bind 2 hh chains when facilitated by heparin, heparin is required to promote high-affinity interactions between hh and iHog.</text>
</comment>
<evidence type="ECO:0000259" key="18">
    <source>
        <dbReference type="PROSITE" id="PS50835"/>
    </source>
</evidence>
<comment type="subcellular location">
    <subcellularLocation>
        <location evidence="1">Membrane</location>
        <topology evidence="1">Single-pass type I membrane protein</topology>
    </subcellularLocation>
</comment>
<dbReference type="Proteomes" id="UP001461498">
    <property type="component" value="Unassembled WGS sequence"/>
</dbReference>
<keyword evidence="11" id="KW-0393">Immunoglobulin domain</keyword>
<organism evidence="20 21">
    <name type="scientific">Rhynocoris fuscipes</name>
    <dbReference type="NCBI Taxonomy" id="488301"/>
    <lineage>
        <taxon>Eukaryota</taxon>
        <taxon>Metazoa</taxon>
        <taxon>Ecdysozoa</taxon>
        <taxon>Arthropoda</taxon>
        <taxon>Hexapoda</taxon>
        <taxon>Insecta</taxon>
        <taxon>Pterygota</taxon>
        <taxon>Neoptera</taxon>
        <taxon>Paraneoptera</taxon>
        <taxon>Hemiptera</taxon>
        <taxon>Heteroptera</taxon>
        <taxon>Panheteroptera</taxon>
        <taxon>Cimicomorpha</taxon>
        <taxon>Reduviidae</taxon>
        <taxon>Harpactorinae</taxon>
        <taxon>Harpactorini</taxon>
        <taxon>Rhynocoris</taxon>
    </lineage>
</organism>
<keyword evidence="7 17" id="KW-1133">Transmembrane helix</keyword>
<dbReference type="Gene3D" id="2.60.40.10">
    <property type="entry name" value="Immunoglobulins"/>
    <property type="match status" value="6"/>
</dbReference>
<dbReference type="Pfam" id="PF13927">
    <property type="entry name" value="Ig_3"/>
    <property type="match status" value="4"/>
</dbReference>
<feature type="domain" description="Ig-like" evidence="18">
    <location>
        <begin position="90"/>
        <end position="187"/>
    </location>
</feature>
<evidence type="ECO:0000256" key="15">
    <source>
        <dbReference type="ARBA" id="ARBA00041099"/>
    </source>
</evidence>
<comment type="function">
    <text evidence="12">Mediates response to the active Hedgehog (Hh) protein signal in embryos, functioning upstream or at the level of patched (ptc).</text>
</comment>
<dbReference type="GO" id="GO:0007399">
    <property type="term" value="P:nervous system development"/>
    <property type="evidence" value="ECO:0007669"/>
    <property type="project" value="TreeGrafter"/>
</dbReference>
<keyword evidence="6" id="KW-0654">Proteoglycan</keyword>
<dbReference type="InterPro" id="IPR007110">
    <property type="entry name" value="Ig-like_dom"/>
</dbReference>
<feature type="transmembrane region" description="Helical" evidence="17">
    <location>
        <begin position="662"/>
        <end position="687"/>
    </location>
</feature>
<evidence type="ECO:0000256" key="4">
    <source>
        <dbReference type="ARBA" id="ARBA00022729"/>
    </source>
</evidence>
<evidence type="ECO:0000256" key="11">
    <source>
        <dbReference type="ARBA" id="ARBA00023319"/>
    </source>
</evidence>
<comment type="similarity">
    <text evidence="13">Belongs to the immunoglobulin superfamily. IHOG family.</text>
</comment>
<feature type="domain" description="Ig-like" evidence="18">
    <location>
        <begin position="289"/>
        <end position="375"/>
    </location>
</feature>
<evidence type="ECO:0000256" key="6">
    <source>
        <dbReference type="ARBA" id="ARBA00022974"/>
    </source>
</evidence>
<feature type="region of interest" description="Disordered" evidence="16">
    <location>
        <begin position="770"/>
        <end position="810"/>
    </location>
</feature>
<dbReference type="InterPro" id="IPR036116">
    <property type="entry name" value="FN3_sf"/>
</dbReference>
<dbReference type="PANTHER" id="PTHR44170:SF33">
    <property type="entry name" value="BROTHER OF IHOG, ISOFORM G-RELATED"/>
    <property type="match status" value="1"/>
</dbReference>
<evidence type="ECO:0000256" key="1">
    <source>
        <dbReference type="ARBA" id="ARBA00004479"/>
    </source>
</evidence>
<dbReference type="GO" id="GO:0098609">
    <property type="term" value="P:cell-cell adhesion"/>
    <property type="evidence" value="ECO:0007669"/>
    <property type="project" value="TreeGrafter"/>
</dbReference>
<keyword evidence="21" id="KW-1185">Reference proteome</keyword>
<dbReference type="SMART" id="SM00060">
    <property type="entry name" value="FN3"/>
    <property type="match status" value="2"/>
</dbReference>
<feature type="domain" description="Fibronectin type-III" evidence="19">
    <location>
        <begin position="540"/>
        <end position="634"/>
    </location>
</feature>
<comment type="caution">
    <text evidence="20">The sequence shown here is derived from an EMBL/GenBank/DDBJ whole genome shotgun (WGS) entry which is preliminary data.</text>
</comment>
<evidence type="ECO:0000256" key="3">
    <source>
        <dbReference type="ARBA" id="ARBA00022692"/>
    </source>
</evidence>
<keyword evidence="3 17" id="KW-0812">Transmembrane</keyword>
<dbReference type="SMART" id="SM00408">
    <property type="entry name" value="IGc2"/>
    <property type="match status" value="4"/>
</dbReference>
<dbReference type="InterPro" id="IPR003598">
    <property type="entry name" value="Ig_sub2"/>
</dbReference>
<evidence type="ECO:0000313" key="20">
    <source>
        <dbReference type="EMBL" id="KAK9512347.1"/>
    </source>
</evidence>
<dbReference type="InterPro" id="IPR013783">
    <property type="entry name" value="Ig-like_fold"/>
</dbReference>
<evidence type="ECO:0000256" key="16">
    <source>
        <dbReference type="SAM" id="MobiDB-lite"/>
    </source>
</evidence>
<dbReference type="AlphaFoldDB" id="A0AAW1DNZ6"/>
<evidence type="ECO:0000256" key="17">
    <source>
        <dbReference type="SAM" id="Phobius"/>
    </source>
</evidence>
<dbReference type="PROSITE" id="PS50853">
    <property type="entry name" value="FN3"/>
    <property type="match status" value="2"/>
</dbReference>
<protein>
    <recommendedName>
        <fullName evidence="15">Interference hedgehog</fullName>
    </recommendedName>
</protein>
<dbReference type="FunFam" id="2.60.40.10:FF:000032">
    <property type="entry name" value="palladin isoform X1"/>
    <property type="match status" value="1"/>
</dbReference>
<evidence type="ECO:0000256" key="14">
    <source>
        <dbReference type="ARBA" id="ARBA00038530"/>
    </source>
</evidence>
<dbReference type="SUPFAM" id="SSF49265">
    <property type="entry name" value="Fibronectin type III"/>
    <property type="match status" value="1"/>
</dbReference>
<dbReference type="SUPFAM" id="SSF48726">
    <property type="entry name" value="Immunoglobulin"/>
    <property type="match status" value="3"/>
</dbReference>
<reference evidence="20 21" key="1">
    <citation type="submission" date="2022-12" db="EMBL/GenBank/DDBJ databases">
        <title>Chromosome-level genome assembly of true bugs.</title>
        <authorList>
            <person name="Ma L."/>
            <person name="Li H."/>
        </authorList>
    </citation>
    <scope>NUCLEOTIDE SEQUENCE [LARGE SCALE GENOMIC DNA]</scope>
    <source>
        <strain evidence="20">Lab_2022b</strain>
    </source>
</reference>
<gene>
    <name evidence="20" type="ORF">O3M35_000794</name>
</gene>
<dbReference type="InterPro" id="IPR003961">
    <property type="entry name" value="FN3_dom"/>
</dbReference>
<accession>A0AAW1DNZ6</accession>
<feature type="compositionally biased region" description="Basic residues" evidence="16">
    <location>
        <begin position="407"/>
        <end position="428"/>
    </location>
</feature>
<feature type="domain" description="Fibronectin type-III" evidence="19">
    <location>
        <begin position="431"/>
        <end position="534"/>
    </location>
</feature>
<keyword evidence="2" id="KW-0358">Heparin-binding</keyword>
<evidence type="ECO:0000256" key="8">
    <source>
        <dbReference type="ARBA" id="ARBA00023136"/>
    </source>
</evidence>
<keyword evidence="9" id="KW-1015">Disulfide bond</keyword>